<dbReference type="PANTHER" id="PTHR33343">
    <property type="entry name" value="54S RIBOSOMAL PROTEIN BL35M"/>
    <property type="match status" value="1"/>
</dbReference>
<proteinExistence type="inferred from homology"/>
<dbReference type="HAMAP" id="MF_00514">
    <property type="entry name" value="Ribosomal_bL35"/>
    <property type="match status" value="1"/>
</dbReference>
<organism evidence="7 8">
    <name type="scientific">Thermosipho melanesiensis (strain DSM 12029 / CIP 104789 / BI429)</name>
    <dbReference type="NCBI Taxonomy" id="391009"/>
    <lineage>
        <taxon>Bacteria</taxon>
        <taxon>Thermotogati</taxon>
        <taxon>Thermotogota</taxon>
        <taxon>Thermotogae</taxon>
        <taxon>Thermotogales</taxon>
        <taxon>Fervidobacteriaceae</taxon>
        <taxon>Thermosipho</taxon>
    </lineage>
</organism>
<dbReference type="GO" id="GO:0006412">
    <property type="term" value="P:translation"/>
    <property type="evidence" value="ECO:0007669"/>
    <property type="project" value="UniProtKB-UniRule"/>
</dbReference>
<comment type="similarity">
    <text evidence="1 5 6">Belongs to the bacterial ribosomal protein bL35 family.</text>
</comment>
<dbReference type="FunFam" id="4.10.410.60:FF:000001">
    <property type="entry name" value="50S ribosomal protein L35"/>
    <property type="match status" value="1"/>
</dbReference>
<dbReference type="PRINTS" id="PR00064">
    <property type="entry name" value="RIBOSOMALL35"/>
</dbReference>
<dbReference type="EMBL" id="CP000716">
    <property type="protein sequence ID" value="ABR30785.1"/>
    <property type="molecule type" value="Genomic_DNA"/>
</dbReference>
<dbReference type="Pfam" id="PF01632">
    <property type="entry name" value="Ribosomal_L35p"/>
    <property type="match status" value="1"/>
</dbReference>
<dbReference type="HOGENOM" id="CLU_169643_4_3_0"/>
<dbReference type="NCBIfam" id="TIGR00001">
    <property type="entry name" value="rpmI_bact"/>
    <property type="match status" value="1"/>
</dbReference>
<dbReference type="GO" id="GO:0003735">
    <property type="term" value="F:structural constituent of ribosome"/>
    <property type="evidence" value="ECO:0007669"/>
    <property type="project" value="InterPro"/>
</dbReference>
<dbReference type="PANTHER" id="PTHR33343:SF1">
    <property type="entry name" value="LARGE RIBOSOMAL SUBUNIT PROTEIN BL35M"/>
    <property type="match status" value="1"/>
</dbReference>
<dbReference type="KEGG" id="tme:Tmel_0924"/>
<dbReference type="SUPFAM" id="SSF143034">
    <property type="entry name" value="L35p-like"/>
    <property type="match status" value="1"/>
</dbReference>
<keyword evidence="3 5" id="KW-0687">Ribonucleoprotein</keyword>
<dbReference type="Gene3D" id="4.10.410.60">
    <property type="match status" value="1"/>
</dbReference>
<dbReference type="STRING" id="391009.Tmel_0924"/>
<dbReference type="InterPro" id="IPR021137">
    <property type="entry name" value="Ribosomal_bL35-like"/>
</dbReference>
<evidence type="ECO:0000313" key="7">
    <source>
        <dbReference type="EMBL" id="ABR30785.1"/>
    </source>
</evidence>
<dbReference type="eggNOG" id="COG0291">
    <property type="taxonomic scope" value="Bacteria"/>
</dbReference>
<keyword evidence="2 5" id="KW-0689">Ribosomal protein</keyword>
<evidence type="ECO:0000256" key="1">
    <source>
        <dbReference type="ARBA" id="ARBA00006598"/>
    </source>
</evidence>
<dbReference type="InterPro" id="IPR001706">
    <property type="entry name" value="Ribosomal_bL35"/>
</dbReference>
<evidence type="ECO:0000256" key="2">
    <source>
        <dbReference type="ARBA" id="ARBA00022980"/>
    </source>
</evidence>
<evidence type="ECO:0000313" key="8">
    <source>
        <dbReference type="Proteomes" id="UP000001110"/>
    </source>
</evidence>
<gene>
    <name evidence="5" type="primary">rpmI</name>
    <name evidence="7" type="ordered locus">Tmel_0924</name>
</gene>
<accession>A6LLI4</accession>
<evidence type="ECO:0000256" key="5">
    <source>
        <dbReference type="HAMAP-Rule" id="MF_00514"/>
    </source>
</evidence>
<evidence type="ECO:0000256" key="3">
    <source>
        <dbReference type="ARBA" id="ARBA00023274"/>
    </source>
</evidence>
<evidence type="ECO:0000256" key="4">
    <source>
        <dbReference type="ARBA" id="ARBA00071664"/>
    </source>
</evidence>
<dbReference type="AlphaFoldDB" id="A6LLI4"/>
<protein>
    <recommendedName>
        <fullName evidence="4 5">Large ribosomal subunit protein bL35</fullName>
    </recommendedName>
</protein>
<name>A6LLI4_THEM4</name>
<sequence length="72" mass="8586">MRRENMAKNKMKTHKSAAKRFRVTKNGKIIRRHAYAWHKTGKKRRSTLRKLKLETEVSAVDKDRVLRLLGKK</sequence>
<dbReference type="InterPro" id="IPR037229">
    <property type="entry name" value="Ribosomal_bL35_sf"/>
</dbReference>
<dbReference type="Proteomes" id="UP000001110">
    <property type="component" value="Chromosome"/>
</dbReference>
<reference evidence="7 8" key="2">
    <citation type="journal article" date="2009" name="Proc. Natl. Acad. Sci. U.S.A.">
        <title>On the chimeric nature, thermophilic origin, and phylogenetic placement of the Thermotogales.</title>
        <authorList>
            <person name="Zhaxybayeva O."/>
            <person name="Swithers K.S."/>
            <person name="Lapierre P."/>
            <person name="Fournier G.P."/>
            <person name="Bickhart D.M."/>
            <person name="DeBoy R.T."/>
            <person name="Nelson K.E."/>
            <person name="Nesbo C.L."/>
            <person name="Doolittle W.F."/>
            <person name="Gogarten J.P."/>
            <person name="Noll K.M."/>
        </authorList>
    </citation>
    <scope>NUCLEOTIDE SEQUENCE [LARGE SCALE GENOMIC DNA]</scope>
    <source>
        <strain evidence="8">DSM 12029 / CIP 104789 / BI429</strain>
    </source>
</reference>
<dbReference type="GO" id="GO:0022625">
    <property type="term" value="C:cytosolic large ribosomal subunit"/>
    <property type="evidence" value="ECO:0007669"/>
    <property type="project" value="TreeGrafter"/>
</dbReference>
<reference evidence="7 8" key="1">
    <citation type="submission" date="2007-05" db="EMBL/GenBank/DDBJ databases">
        <title>Complete sequence of Thermosipho melanesiensis BI429.</title>
        <authorList>
            <consortium name="US DOE Joint Genome Institute"/>
            <person name="Copeland A."/>
            <person name="Lucas S."/>
            <person name="Lapidus A."/>
            <person name="Barry K."/>
            <person name="Glavina del Rio T."/>
            <person name="Dalin E."/>
            <person name="Tice H."/>
            <person name="Pitluck S."/>
            <person name="Chertkov O."/>
            <person name="Brettin T."/>
            <person name="Bruce D."/>
            <person name="Detter J.C."/>
            <person name="Han C."/>
            <person name="Schmutz J."/>
            <person name="Larimer F."/>
            <person name="Land M."/>
            <person name="Hauser L."/>
            <person name="Kyrpides N."/>
            <person name="Mikhailova N."/>
            <person name="Nelson K."/>
            <person name="Gogarten J.P."/>
            <person name="Noll K."/>
            <person name="Richardson P."/>
        </authorList>
    </citation>
    <scope>NUCLEOTIDE SEQUENCE [LARGE SCALE GENOMIC DNA]</scope>
    <source>
        <strain evidence="8">DSM 12029 / CIP 104789 / BI429</strain>
    </source>
</reference>
<evidence type="ECO:0000256" key="6">
    <source>
        <dbReference type="RuleBase" id="RU000568"/>
    </source>
</evidence>